<evidence type="ECO:0000256" key="1">
    <source>
        <dbReference type="ARBA" id="ARBA00023015"/>
    </source>
</evidence>
<evidence type="ECO:0000313" key="8">
    <source>
        <dbReference type="Proteomes" id="UP001234495"/>
    </source>
</evidence>
<keyword evidence="8" id="KW-1185">Reference proteome</keyword>
<feature type="domain" description="Response regulatory" evidence="6">
    <location>
        <begin position="3"/>
        <end position="120"/>
    </location>
</feature>
<dbReference type="SUPFAM" id="SSF46689">
    <property type="entry name" value="Homeodomain-like"/>
    <property type="match status" value="2"/>
</dbReference>
<accession>A0ABT9ZQ57</accession>
<evidence type="ECO:0000256" key="2">
    <source>
        <dbReference type="ARBA" id="ARBA00023125"/>
    </source>
</evidence>
<keyword evidence="4" id="KW-0597">Phosphoprotein</keyword>
<dbReference type="SMART" id="SM00448">
    <property type="entry name" value="REC"/>
    <property type="match status" value="1"/>
</dbReference>
<dbReference type="InterPro" id="IPR001789">
    <property type="entry name" value="Sig_transdc_resp-reg_receiver"/>
</dbReference>
<dbReference type="RefSeq" id="WP_307347251.1">
    <property type="nucleotide sequence ID" value="NZ_JAUSUD010000051.1"/>
</dbReference>
<dbReference type="Pfam" id="PF00072">
    <property type="entry name" value="Response_reg"/>
    <property type="match status" value="1"/>
</dbReference>
<dbReference type="PRINTS" id="PR00032">
    <property type="entry name" value="HTHARAC"/>
</dbReference>
<gene>
    <name evidence="7" type="ORF">J2S19_004983</name>
</gene>
<dbReference type="InterPro" id="IPR041522">
    <property type="entry name" value="CdaR_GGDEF"/>
</dbReference>
<dbReference type="PANTHER" id="PTHR43280:SF2">
    <property type="entry name" value="HTH-TYPE TRANSCRIPTIONAL REGULATOR EXSA"/>
    <property type="match status" value="1"/>
</dbReference>
<organism evidence="7 8">
    <name type="scientific">Metabacillus malikii</name>
    <dbReference type="NCBI Taxonomy" id="1504265"/>
    <lineage>
        <taxon>Bacteria</taxon>
        <taxon>Bacillati</taxon>
        <taxon>Bacillota</taxon>
        <taxon>Bacilli</taxon>
        <taxon>Bacillales</taxon>
        <taxon>Bacillaceae</taxon>
        <taxon>Metabacillus</taxon>
    </lineage>
</organism>
<dbReference type="InterPro" id="IPR018062">
    <property type="entry name" value="HTH_AraC-typ_CS"/>
</dbReference>
<evidence type="ECO:0000259" key="5">
    <source>
        <dbReference type="PROSITE" id="PS01124"/>
    </source>
</evidence>
<dbReference type="Pfam" id="PF17853">
    <property type="entry name" value="GGDEF_2"/>
    <property type="match status" value="1"/>
</dbReference>
<feature type="modified residue" description="4-aspartylphosphate" evidence="4">
    <location>
        <position position="55"/>
    </location>
</feature>
<feature type="domain" description="HTH araC/xylS-type" evidence="5">
    <location>
        <begin position="414"/>
        <end position="512"/>
    </location>
</feature>
<evidence type="ECO:0000256" key="4">
    <source>
        <dbReference type="PROSITE-ProRule" id="PRU00169"/>
    </source>
</evidence>
<dbReference type="InterPro" id="IPR018060">
    <property type="entry name" value="HTH_AraC"/>
</dbReference>
<dbReference type="PANTHER" id="PTHR43280">
    <property type="entry name" value="ARAC-FAMILY TRANSCRIPTIONAL REGULATOR"/>
    <property type="match status" value="1"/>
</dbReference>
<evidence type="ECO:0000256" key="3">
    <source>
        <dbReference type="ARBA" id="ARBA00023163"/>
    </source>
</evidence>
<name>A0ABT9ZQ57_9BACI</name>
<dbReference type="Gene3D" id="3.40.50.2300">
    <property type="match status" value="1"/>
</dbReference>
<dbReference type="InterPro" id="IPR009057">
    <property type="entry name" value="Homeodomain-like_sf"/>
</dbReference>
<keyword evidence="2" id="KW-0238">DNA-binding</keyword>
<evidence type="ECO:0000313" key="7">
    <source>
        <dbReference type="EMBL" id="MDQ0233628.1"/>
    </source>
</evidence>
<keyword evidence="1" id="KW-0805">Transcription regulation</keyword>
<evidence type="ECO:0000259" key="6">
    <source>
        <dbReference type="PROSITE" id="PS50110"/>
    </source>
</evidence>
<dbReference type="SUPFAM" id="SSF52172">
    <property type="entry name" value="CheY-like"/>
    <property type="match status" value="1"/>
</dbReference>
<dbReference type="EMBL" id="JAUSUD010000051">
    <property type="protein sequence ID" value="MDQ0233628.1"/>
    <property type="molecule type" value="Genomic_DNA"/>
</dbReference>
<dbReference type="Gene3D" id="1.10.10.60">
    <property type="entry name" value="Homeodomain-like"/>
    <property type="match status" value="2"/>
</dbReference>
<dbReference type="Pfam" id="PF12833">
    <property type="entry name" value="HTH_18"/>
    <property type="match status" value="1"/>
</dbReference>
<dbReference type="Proteomes" id="UP001234495">
    <property type="component" value="Unassembled WGS sequence"/>
</dbReference>
<keyword evidence="3" id="KW-0804">Transcription</keyword>
<sequence>MYRILIADDEALERQGLELMITRAMPGEFEFFHAENGRKAIELAEQERPDIIFMDIKMPGIQGIEALREINKLLPHVKTVLVTAYDQFSYAKEALALGVSEYLLKPKKKQEVIEVVTKLLEKIDAERQQRKVELIQKETISQLQPLVESEICLMIMMKLVADTDFDELNELMKMRINRGYSLVISLQLLEKRTNNEKQSLYTAIKNYIKHHDNDCLVSPLMGNRITLFSAAQKRGMYIDESKVFAESIQQFMAKYEIDTVIGIGNIGEGIEGLRKSYYEATTALSSYHKAAAIRHYTEYKNDNKNDTQLDIEAELLTVMSKGNVNEAITIFHQAFDSYINRTNADFQQCRSEVIGLLLSLKKQLLRQGVKVEGIGHFEDTTDLEQLKHIAEITLHLLVEALDKDKENGTEALIERAKCFIEEHYATDLHMEKIAELINLSPYYFSKLFKKQEGITFIEYVTQVRIEKAKSLLLDGSRSLKEICFLVGYNDPNYFSRVFKKVTNLSPTEYRNQLMKS</sequence>
<comment type="caution">
    <text evidence="7">The sequence shown here is derived from an EMBL/GenBank/DDBJ whole genome shotgun (WGS) entry which is preliminary data.</text>
</comment>
<reference evidence="7 8" key="1">
    <citation type="submission" date="2023-07" db="EMBL/GenBank/DDBJ databases">
        <title>Genomic Encyclopedia of Type Strains, Phase IV (KMG-IV): sequencing the most valuable type-strain genomes for metagenomic binning, comparative biology and taxonomic classification.</title>
        <authorList>
            <person name="Goeker M."/>
        </authorList>
    </citation>
    <scope>NUCLEOTIDE SEQUENCE [LARGE SCALE GENOMIC DNA]</scope>
    <source>
        <strain evidence="7 8">DSM 29005</strain>
    </source>
</reference>
<dbReference type="InterPro" id="IPR011006">
    <property type="entry name" value="CheY-like_superfamily"/>
</dbReference>
<dbReference type="PROSITE" id="PS01124">
    <property type="entry name" value="HTH_ARAC_FAMILY_2"/>
    <property type="match status" value="1"/>
</dbReference>
<dbReference type="PROSITE" id="PS00041">
    <property type="entry name" value="HTH_ARAC_FAMILY_1"/>
    <property type="match status" value="1"/>
</dbReference>
<dbReference type="PROSITE" id="PS50110">
    <property type="entry name" value="RESPONSE_REGULATORY"/>
    <property type="match status" value="1"/>
</dbReference>
<dbReference type="InterPro" id="IPR020449">
    <property type="entry name" value="Tscrpt_reg_AraC-type_HTH"/>
</dbReference>
<protein>
    <submittedName>
        <fullName evidence="7">Two-component system response regulator YesN</fullName>
    </submittedName>
</protein>
<dbReference type="CDD" id="cd17536">
    <property type="entry name" value="REC_YesN-like"/>
    <property type="match status" value="1"/>
</dbReference>
<proteinExistence type="predicted"/>
<dbReference type="SMART" id="SM00342">
    <property type="entry name" value="HTH_ARAC"/>
    <property type="match status" value="1"/>
</dbReference>